<feature type="domain" description="ABC transporter" evidence="10">
    <location>
        <begin position="332"/>
        <end position="565"/>
    </location>
</feature>
<evidence type="ECO:0000256" key="6">
    <source>
        <dbReference type="ARBA" id="ARBA00022840"/>
    </source>
</evidence>
<keyword evidence="8 9" id="KW-0472">Membrane</keyword>
<keyword evidence="3" id="KW-1003">Cell membrane</keyword>
<dbReference type="Gene3D" id="1.20.1560.10">
    <property type="entry name" value="ABC transporter type 1, transmembrane domain"/>
    <property type="match status" value="1"/>
</dbReference>
<keyword evidence="13" id="KW-1185">Reference proteome</keyword>
<proteinExistence type="predicted"/>
<feature type="transmembrane region" description="Helical" evidence="9">
    <location>
        <begin position="275"/>
        <end position="299"/>
    </location>
</feature>
<comment type="subcellular location">
    <subcellularLocation>
        <location evidence="1">Cell membrane</location>
        <topology evidence="1">Multi-pass membrane protein</topology>
    </subcellularLocation>
</comment>
<keyword evidence="6 12" id="KW-0067">ATP-binding</keyword>
<keyword evidence="7 9" id="KW-1133">Transmembrane helix</keyword>
<evidence type="ECO:0000256" key="7">
    <source>
        <dbReference type="ARBA" id="ARBA00022989"/>
    </source>
</evidence>
<protein>
    <submittedName>
        <fullName evidence="12">ABC transporter ATP-binding protein/permease</fullName>
    </submittedName>
</protein>
<dbReference type="FunFam" id="3.40.50.300:FF:000854">
    <property type="entry name" value="Multidrug ABC transporter ATP-binding protein"/>
    <property type="match status" value="1"/>
</dbReference>
<dbReference type="Pfam" id="PF00664">
    <property type="entry name" value="ABC_membrane"/>
    <property type="match status" value="1"/>
</dbReference>
<dbReference type="RefSeq" id="WP_022211667.1">
    <property type="nucleotide sequence ID" value="NZ_JACOOQ010000027.1"/>
</dbReference>
<dbReference type="InterPro" id="IPR036640">
    <property type="entry name" value="ABC1_TM_sf"/>
</dbReference>
<name>A0A8I0DMG9_9CLOT</name>
<sequence>MINKRLMNLLKDSKKYVAQMVIWNWIALLCNVVFIFSFAYLLENLLNDSINTNMVIIAVVIDLLVVIIRSFCYKKSSNASFYAAADVKKTLRENIYNKLLRLGSSYEDKIPTAEIVQVSGEGVEQLEIYFGKYLAQLFYSLAAPVTLFIILAFVNIKASAVLLVCVPLIPISIVAVQKFAKKLLAKYWGIYTGLGDSFLENLQGLTTLKIYEADARRTVEMDKDAEQFRKITMRVLIMQLNSISVMDLVAYGGAGLGIIVALLEFSKGNLTIGGLFAIIMLSSEFFIPLRLLGSFFHIAMNGMAASKKIFKILDLDEGEEKTEVIDENNLAISFKNVGFAYDEERSILNGVDLDISEKGFVSIVGESGCGKSTITNIIMGRNKGYSGNIHIGEKELSNIKEESIMKNITLVTHNPNIFKGTVEENLRMGKNDATKEQMEEALRKVNLLEFMNEQDGINTKLLEQGSNLSGGQKQRLNLARAILHDTPVYIFDEATSNIDAESENEIMAVINKLAETKTVILISHRLQNVVKSDCIYAMKDGKVAEAGTHNELINNNGEYASLYNRQKQLEQYGKGGAVNE</sequence>
<dbReference type="GO" id="GO:0015421">
    <property type="term" value="F:ABC-type oligopeptide transporter activity"/>
    <property type="evidence" value="ECO:0007669"/>
    <property type="project" value="TreeGrafter"/>
</dbReference>
<dbReference type="AlphaFoldDB" id="A0A8I0DMG9"/>
<evidence type="ECO:0000313" key="13">
    <source>
        <dbReference type="Proteomes" id="UP000662088"/>
    </source>
</evidence>
<dbReference type="GO" id="GO:0005886">
    <property type="term" value="C:plasma membrane"/>
    <property type="evidence" value="ECO:0007669"/>
    <property type="project" value="UniProtKB-SubCell"/>
</dbReference>
<dbReference type="InterPro" id="IPR003439">
    <property type="entry name" value="ABC_transporter-like_ATP-bd"/>
</dbReference>
<dbReference type="PROSITE" id="PS00211">
    <property type="entry name" value="ABC_TRANSPORTER_1"/>
    <property type="match status" value="1"/>
</dbReference>
<dbReference type="InterPro" id="IPR003593">
    <property type="entry name" value="AAA+_ATPase"/>
</dbReference>
<feature type="transmembrane region" description="Helical" evidence="9">
    <location>
        <begin position="21"/>
        <end position="42"/>
    </location>
</feature>
<reference evidence="12" key="1">
    <citation type="submission" date="2020-08" db="EMBL/GenBank/DDBJ databases">
        <title>Genome public.</title>
        <authorList>
            <person name="Liu C."/>
            <person name="Sun Q."/>
        </authorList>
    </citation>
    <scope>NUCLEOTIDE SEQUENCE</scope>
    <source>
        <strain evidence="12">NSJ-42</strain>
    </source>
</reference>
<evidence type="ECO:0000256" key="4">
    <source>
        <dbReference type="ARBA" id="ARBA00022692"/>
    </source>
</evidence>
<feature type="domain" description="ABC transmembrane type-1" evidence="11">
    <location>
        <begin position="26"/>
        <end position="301"/>
    </location>
</feature>
<evidence type="ECO:0000256" key="3">
    <source>
        <dbReference type="ARBA" id="ARBA00022475"/>
    </source>
</evidence>
<comment type="caution">
    <text evidence="12">The sequence shown here is derived from an EMBL/GenBank/DDBJ whole genome shotgun (WGS) entry which is preliminary data.</text>
</comment>
<accession>A0A8I0DMG9</accession>
<dbReference type="PROSITE" id="PS50929">
    <property type="entry name" value="ABC_TM1F"/>
    <property type="match status" value="1"/>
</dbReference>
<gene>
    <name evidence="12" type="ORF">H8R92_12580</name>
</gene>
<dbReference type="InterPro" id="IPR011527">
    <property type="entry name" value="ABC1_TM_dom"/>
</dbReference>
<feature type="transmembrane region" description="Helical" evidence="9">
    <location>
        <begin position="133"/>
        <end position="154"/>
    </location>
</feature>
<evidence type="ECO:0000313" key="12">
    <source>
        <dbReference type="EMBL" id="MBC5641198.1"/>
    </source>
</evidence>
<dbReference type="SUPFAM" id="SSF90123">
    <property type="entry name" value="ABC transporter transmembrane region"/>
    <property type="match status" value="1"/>
</dbReference>
<evidence type="ECO:0000256" key="5">
    <source>
        <dbReference type="ARBA" id="ARBA00022741"/>
    </source>
</evidence>
<keyword evidence="4 9" id="KW-0812">Transmembrane</keyword>
<evidence type="ECO:0000256" key="9">
    <source>
        <dbReference type="SAM" id="Phobius"/>
    </source>
</evidence>
<dbReference type="SMART" id="SM00382">
    <property type="entry name" value="AAA"/>
    <property type="match status" value="1"/>
</dbReference>
<dbReference type="PANTHER" id="PTHR43394:SF1">
    <property type="entry name" value="ATP-BINDING CASSETTE SUB-FAMILY B MEMBER 10, MITOCHONDRIAL"/>
    <property type="match status" value="1"/>
</dbReference>
<dbReference type="InterPro" id="IPR027417">
    <property type="entry name" value="P-loop_NTPase"/>
</dbReference>
<dbReference type="CDD" id="cd18781">
    <property type="entry name" value="ABC_6TM_AarD_CydDC_like"/>
    <property type="match status" value="1"/>
</dbReference>
<dbReference type="Proteomes" id="UP000662088">
    <property type="component" value="Unassembled WGS sequence"/>
</dbReference>
<evidence type="ECO:0000256" key="8">
    <source>
        <dbReference type="ARBA" id="ARBA00023136"/>
    </source>
</evidence>
<dbReference type="InterPro" id="IPR017871">
    <property type="entry name" value="ABC_transporter-like_CS"/>
</dbReference>
<keyword evidence="2" id="KW-0813">Transport</keyword>
<evidence type="ECO:0000256" key="1">
    <source>
        <dbReference type="ARBA" id="ARBA00004651"/>
    </source>
</evidence>
<feature type="transmembrane region" description="Helical" evidence="9">
    <location>
        <begin position="54"/>
        <end position="72"/>
    </location>
</feature>
<feature type="transmembrane region" description="Helical" evidence="9">
    <location>
        <begin position="240"/>
        <end position="263"/>
    </location>
</feature>
<dbReference type="InterPro" id="IPR039421">
    <property type="entry name" value="Type_1_exporter"/>
</dbReference>
<dbReference type="GO" id="GO:0005524">
    <property type="term" value="F:ATP binding"/>
    <property type="evidence" value="ECO:0007669"/>
    <property type="project" value="UniProtKB-KW"/>
</dbReference>
<organism evidence="12 13">
    <name type="scientific">Clostridium lentum</name>
    <dbReference type="NCBI Taxonomy" id="2763037"/>
    <lineage>
        <taxon>Bacteria</taxon>
        <taxon>Bacillati</taxon>
        <taxon>Bacillota</taxon>
        <taxon>Clostridia</taxon>
        <taxon>Eubacteriales</taxon>
        <taxon>Clostridiaceae</taxon>
        <taxon>Clostridium</taxon>
    </lineage>
</organism>
<feature type="transmembrane region" description="Helical" evidence="9">
    <location>
        <begin position="160"/>
        <end position="180"/>
    </location>
</feature>
<dbReference type="Pfam" id="PF00005">
    <property type="entry name" value="ABC_tran"/>
    <property type="match status" value="1"/>
</dbReference>
<dbReference type="PROSITE" id="PS50893">
    <property type="entry name" value="ABC_TRANSPORTER_2"/>
    <property type="match status" value="1"/>
</dbReference>
<evidence type="ECO:0000256" key="2">
    <source>
        <dbReference type="ARBA" id="ARBA00022448"/>
    </source>
</evidence>
<dbReference type="PANTHER" id="PTHR43394">
    <property type="entry name" value="ATP-DEPENDENT PERMEASE MDL1, MITOCHONDRIAL"/>
    <property type="match status" value="1"/>
</dbReference>
<keyword evidence="5" id="KW-0547">Nucleotide-binding</keyword>
<dbReference type="Gene3D" id="3.40.50.300">
    <property type="entry name" value="P-loop containing nucleotide triphosphate hydrolases"/>
    <property type="match status" value="1"/>
</dbReference>
<evidence type="ECO:0000259" key="11">
    <source>
        <dbReference type="PROSITE" id="PS50929"/>
    </source>
</evidence>
<evidence type="ECO:0000259" key="10">
    <source>
        <dbReference type="PROSITE" id="PS50893"/>
    </source>
</evidence>
<dbReference type="GO" id="GO:0016887">
    <property type="term" value="F:ATP hydrolysis activity"/>
    <property type="evidence" value="ECO:0007669"/>
    <property type="project" value="InterPro"/>
</dbReference>
<dbReference type="SUPFAM" id="SSF52540">
    <property type="entry name" value="P-loop containing nucleoside triphosphate hydrolases"/>
    <property type="match status" value="1"/>
</dbReference>
<dbReference type="EMBL" id="JACOOQ010000027">
    <property type="protein sequence ID" value="MBC5641198.1"/>
    <property type="molecule type" value="Genomic_DNA"/>
</dbReference>